<sequence length="524" mass="57024">MVVKTLSRNLARARSSLLVIARSLWKEVISGDYKAFWGLWSPPSPCVGKTFVLTALSVANTTIHTRPLFARRGSRQFHSSHTSISFLYPHRSHPQHTTPVFGNQEEYAAVVAAAGETGSTAGCRVESLAVLPVGLGPELGGANARDREKKRQKEWKINANTPAQSNCISLPKRLPTQEAGPERGAMHRRGRTLPPMGYDRRSRLKDSTGFPLSQGAATALTTVTENGRELLSSPPLQAQKVRRGGVDDYGDGKLIPCTHHLVTCVQAQSTESASFLTQFPEVSARDFVDVWVLHIGVVCSCGPPYFTLLGSSIPQAPTTCETAHAELASAHRQGQADVTAGMTSGESNLATPEADLRALRQRSSAVLLDHYIILPAQHYKALEAGSARAQLNKQVAYSSFCSSALQQVVVCRRNCHAKRNLLGSGSYFLPALTLMRTQPSSKAKPTEQHRVVVCVGQDLGNQELWGKACDARLCVCGDGISGSGCEQHACIFYRSVYRWRYQNKSSPWEGAERGSMSVTNQRVD</sequence>
<keyword evidence="3" id="KW-1185">Reference proteome</keyword>
<organism evidence="2 3">
    <name type="scientific">Batillaria attramentaria</name>
    <dbReference type="NCBI Taxonomy" id="370345"/>
    <lineage>
        <taxon>Eukaryota</taxon>
        <taxon>Metazoa</taxon>
        <taxon>Spiralia</taxon>
        <taxon>Lophotrochozoa</taxon>
        <taxon>Mollusca</taxon>
        <taxon>Gastropoda</taxon>
        <taxon>Caenogastropoda</taxon>
        <taxon>Sorbeoconcha</taxon>
        <taxon>Cerithioidea</taxon>
        <taxon>Batillariidae</taxon>
        <taxon>Batillaria</taxon>
    </lineage>
</organism>
<proteinExistence type="predicted"/>
<name>A0ABD0LK25_9CAEN</name>
<evidence type="ECO:0000256" key="1">
    <source>
        <dbReference type="SAM" id="MobiDB-lite"/>
    </source>
</evidence>
<feature type="region of interest" description="Disordered" evidence="1">
    <location>
        <begin position="174"/>
        <end position="199"/>
    </location>
</feature>
<dbReference type="AlphaFoldDB" id="A0ABD0LK25"/>
<dbReference type="Proteomes" id="UP001519460">
    <property type="component" value="Unassembled WGS sequence"/>
</dbReference>
<evidence type="ECO:0000313" key="2">
    <source>
        <dbReference type="EMBL" id="KAK7499528.1"/>
    </source>
</evidence>
<comment type="caution">
    <text evidence="2">The sequence shown here is derived from an EMBL/GenBank/DDBJ whole genome shotgun (WGS) entry which is preliminary data.</text>
</comment>
<accession>A0ABD0LK25</accession>
<protein>
    <submittedName>
        <fullName evidence="2">Uncharacterized protein</fullName>
    </submittedName>
</protein>
<reference evidence="2 3" key="1">
    <citation type="journal article" date="2023" name="Sci. Data">
        <title>Genome assembly of the Korean intertidal mud-creeper Batillaria attramentaria.</title>
        <authorList>
            <person name="Patra A.K."/>
            <person name="Ho P.T."/>
            <person name="Jun S."/>
            <person name="Lee S.J."/>
            <person name="Kim Y."/>
            <person name="Won Y.J."/>
        </authorList>
    </citation>
    <scope>NUCLEOTIDE SEQUENCE [LARGE SCALE GENOMIC DNA]</scope>
    <source>
        <strain evidence="2">Wonlab-2016</strain>
    </source>
</reference>
<evidence type="ECO:0000313" key="3">
    <source>
        <dbReference type="Proteomes" id="UP001519460"/>
    </source>
</evidence>
<dbReference type="EMBL" id="JACVVK020000043">
    <property type="protein sequence ID" value="KAK7499528.1"/>
    <property type="molecule type" value="Genomic_DNA"/>
</dbReference>
<gene>
    <name evidence="2" type="ORF">BaRGS_00009180</name>
</gene>